<dbReference type="AlphaFoldDB" id="A0A0G1VD33"/>
<dbReference type="Gene3D" id="3.90.79.10">
    <property type="entry name" value="Nucleoside Triphosphate Pyrophosphohydrolase"/>
    <property type="match status" value="1"/>
</dbReference>
<gene>
    <name evidence="1" type="ORF">UY02_C0034G0009</name>
</gene>
<sequence length="210" mass="24453">MPNTEKDTHSCQPLAMAVLAIVRTIDEVRRVYMMYQDDEHYRGWSMPGGCLVCGEDDWEWVGRVLKNGAGTQLSSHHKIRTFNTRPRTGWVPNHQVATFFWCDVVGDSIRGAFFPLTAIPEDALGHHKKYVDCLRAHIIRKETMRTGGIWFDQLQRAPEWHWRITWMKGNQFNALIDLPTLDRALEELVQRQESSPYRLNLFDDQGEQII</sequence>
<dbReference type="EMBL" id="LCOK01000034">
    <property type="protein sequence ID" value="KKU76053.1"/>
    <property type="molecule type" value="Genomic_DNA"/>
</dbReference>
<dbReference type="InterPro" id="IPR015797">
    <property type="entry name" value="NUDIX_hydrolase-like_dom_sf"/>
</dbReference>
<name>A0A0G1VD33_9BACT</name>
<comment type="caution">
    <text evidence="1">The sequence shown here is derived from an EMBL/GenBank/DDBJ whole genome shotgun (WGS) entry which is preliminary data.</text>
</comment>
<evidence type="ECO:0008006" key="3">
    <source>
        <dbReference type="Google" id="ProtNLM"/>
    </source>
</evidence>
<protein>
    <recommendedName>
        <fullName evidence="3">Nudix hydrolase domain-containing protein</fullName>
    </recommendedName>
</protein>
<evidence type="ECO:0000313" key="2">
    <source>
        <dbReference type="Proteomes" id="UP000034682"/>
    </source>
</evidence>
<reference evidence="1 2" key="1">
    <citation type="journal article" date="2015" name="Nature">
        <title>rRNA introns, odd ribosomes, and small enigmatic genomes across a large radiation of phyla.</title>
        <authorList>
            <person name="Brown C.T."/>
            <person name="Hug L.A."/>
            <person name="Thomas B.C."/>
            <person name="Sharon I."/>
            <person name="Castelle C.J."/>
            <person name="Singh A."/>
            <person name="Wilkins M.J."/>
            <person name="Williams K.H."/>
            <person name="Banfield J.F."/>
        </authorList>
    </citation>
    <scope>NUCLEOTIDE SEQUENCE [LARGE SCALE GENOMIC DNA]</scope>
</reference>
<evidence type="ECO:0000313" key="1">
    <source>
        <dbReference type="EMBL" id="KKU76053.1"/>
    </source>
</evidence>
<organism evidence="1 2">
    <name type="scientific">Candidatus Giovannonibacteria bacterium GW2011_GWB1_47_6b</name>
    <dbReference type="NCBI Taxonomy" id="1618655"/>
    <lineage>
        <taxon>Bacteria</taxon>
        <taxon>Candidatus Giovannoniibacteriota</taxon>
    </lineage>
</organism>
<proteinExistence type="predicted"/>
<accession>A0A0G1VD33</accession>
<dbReference type="Proteomes" id="UP000034682">
    <property type="component" value="Unassembled WGS sequence"/>
</dbReference>
<dbReference type="SUPFAM" id="SSF55811">
    <property type="entry name" value="Nudix"/>
    <property type="match status" value="1"/>
</dbReference>